<dbReference type="InterPro" id="IPR036397">
    <property type="entry name" value="RNaseH_sf"/>
</dbReference>
<sequence length="317" mass="34947">MQQPGHARKLVRSVSCPPALGQGRHHAPQITTGPENQSPTKPPIGLNQSVTSPEELCGPSKRPTRSSNTSPEPGSLKKKQSSTDSLVEIPRPSKATKDEVKRFSWELGQEFTGFVSLLEGYVAIDIAKNILQLPIPANVCKRLVYFSDASIRSFYGAVGIVWTNSFAFPEWEGNGIPYPSKIDSTAVLELFGIACALELAVQDIDKPRAMVDQSLPQDKEFFQNHLLQTRSSLLIKTKDLFIFTDDIFALKRISGDVPYPPNGDISSQLEVISRRSKALDDLGVHVELHLSPGHRGIPGNSEADRLARRTQNRMEPN</sequence>
<gene>
    <name evidence="2" type="ORF">EN45_077570</name>
</gene>
<dbReference type="Gene3D" id="3.30.420.10">
    <property type="entry name" value="Ribonuclease H-like superfamily/Ribonuclease H"/>
    <property type="match status" value="1"/>
</dbReference>
<feature type="compositionally biased region" description="Polar residues" evidence="1">
    <location>
        <begin position="29"/>
        <end position="39"/>
    </location>
</feature>
<proteinExistence type="predicted"/>
<dbReference type="Proteomes" id="UP000076449">
    <property type="component" value="Chromosome II"/>
</dbReference>
<accession>A0A167UDE5</accession>
<feature type="region of interest" description="Disordered" evidence="1">
    <location>
        <begin position="1"/>
        <end position="93"/>
    </location>
</feature>
<organism evidence="2">
    <name type="scientific">Penicillium chrysogenum</name>
    <name type="common">Penicillium notatum</name>
    <dbReference type="NCBI Taxonomy" id="5076"/>
    <lineage>
        <taxon>Eukaryota</taxon>
        <taxon>Fungi</taxon>
        <taxon>Dikarya</taxon>
        <taxon>Ascomycota</taxon>
        <taxon>Pezizomycotina</taxon>
        <taxon>Eurotiomycetes</taxon>
        <taxon>Eurotiomycetidae</taxon>
        <taxon>Eurotiales</taxon>
        <taxon>Aspergillaceae</taxon>
        <taxon>Penicillium</taxon>
        <taxon>Penicillium chrysogenum species complex</taxon>
    </lineage>
</organism>
<dbReference type="GO" id="GO:0003676">
    <property type="term" value="F:nucleic acid binding"/>
    <property type="evidence" value="ECO:0007669"/>
    <property type="project" value="InterPro"/>
</dbReference>
<reference evidence="2" key="1">
    <citation type="journal article" date="2014" name="Genome Announc.">
        <title>Complete sequencing and chromosome-scale genome assembly of the industrial progenitor strain P2niaD18 from the penicillin producer Penicillium chrysogenum.</title>
        <authorList>
            <person name="Specht T."/>
            <person name="Dahlmann T.A."/>
            <person name="Zadra I."/>
            <person name="Kurnsteiner H."/>
            <person name="Kuck U."/>
        </authorList>
    </citation>
    <scope>NUCLEOTIDE SEQUENCE [LARGE SCALE GENOMIC DNA]</scope>
    <source>
        <strain evidence="2">P2niaD18</strain>
    </source>
</reference>
<dbReference type="SUPFAM" id="SSF53098">
    <property type="entry name" value="Ribonuclease H-like"/>
    <property type="match status" value="1"/>
</dbReference>
<dbReference type="AlphaFoldDB" id="A0A167UDE5"/>
<dbReference type="InterPro" id="IPR012337">
    <property type="entry name" value="RNaseH-like_sf"/>
</dbReference>
<dbReference type="EMBL" id="CM002799">
    <property type="protein sequence ID" value="KZN89163.1"/>
    <property type="molecule type" value="Genomic_DNA"/>
</dbReference>
<evidence type="ECO:0000313" key="2">
    <source>
        <dbReference type="EMBL" id="KZN89163.1"/>
    </source>
</evidence>
<evidence type="ECO:0000256" key="1">
    <source>
        <dbReference type="SAM" id="MobiDB-lite"/>
    </source>
</evidence>
<protein>
    <submittedName>
        <fullName evidence="2">Uncharacterized protein</fullName>
    </submittedName>
</protein>
<feature type="compositionally biased region" description="Basic residues" evidence="1">
    <location>
        <begin position="1"/>
        <end position="11"/>
    </location>
</feature>
<feature type="region of interest" description="Disordered" evidence="1">
    <location>
        <begin position="293"/>
        <end position="317"/>
    </location>
</feature>
<name>A0A167UDE5_PENCH</name>